<dbReference type="AlphaFoldDB" id="A0A1V6MZ25"/>
<gene>
    <name evidence="2" type="ORF">BM536_000965</name>
</gene>
<protein>
    <submittedName>
        <fullName evidence="2">Uncharacterized protein</fullName>
    </submittedName>
</protein>
<evidence type="ECO:0000313" key="3">
    <source>
        <dbReference type="Proteomes" id="UP000184286"/>
    </source>
</evidence>
<feature type="compositionally biased region" description="Polar residues" evidence="1">
    <location>
        <begin position="1"/>
        <end position="19"/>
    </location>
</feature>
<comment type="caution">
    <text evidence="2">The sequence shown here is derived from an EMBL/GenBank/DDBJ whole genome shotgun (WGS) entry which is preliminary data.</text>
</comment>
<feature type="compositionally biased region" description="Basic and acidic residues" evidence="1">
    <location>
        <begin position="56"/>
        <end position="66"/>
    </location>
</feature>
<dbReference type="RefSeq" id="WP_073498974.1">
    <property type="nucleotide sequence ID" value="NZ_MPOH02000002.1"/>
</dbReference>
<sequence>MTNSNDEAQTSHTPGSQPSVRPGSDEPQTITAPTPPVAWSSGAPDQADLADEENESERSRTRDESKTTPQGD</sequence>
<reference evidence="3" key="1">
    <citation type="submission" date="2016-11" db="EMBL/GenBank/DDBJ databases">
        <authorList>
            <person name="Schniete J.K."/>
            <person name="Salih T."/>
            <person name="Algora Gallardo L."/>
            <person name="Martinez Fernandez S."/>
            <person name="Herron P.R."/>
        </authorList>
    </citation>
    <scope>NUCLEOTIDE SEQUENCE [LARGE SCALE GENOMIC DNA]</scope>
    <source>
        <strain evidence="3">DSM 41896</strain>
    </source>
</reference>
<reference evidence="2 3" key="2">
    <citation type="submission" date="2017-02" db="EMBL/GenBank/DDBJ databases">
        <title>Draft genome sequence of Streptomyces phaeoluteigriseus type strain DSM41896.</title>
        <authorList>
            <person name="Salih T.S."/>
            <person name="Algora Gallardo L."/>
            <person name="Melo Santos T."/>
            <person name="Filgueira Martinez S."/>
            <person name="Herron P.R."/>
        </authorList>
    </citation>
    <scope>NUCLEOTIDE SEQUENCE [LARGE SCALE GENOMIC DNA]</scope>
    <source>
        <strain evidence="2 3">DSM 41896</strain>
    </source>
</reference>
<dbReference type="EMBL" id="MPOH02000002">
    <property type="protein sequence ID" value="OQD57700.1"/>
    <property type="molecule type" value="Genomic_DNA"/>
</dbReference>
<dbReference type="OrthoDB" id="4337814at2"/>
<accession>A0A1V6MZ25</accession>
<feature type="region of interest" description="Disordered" evidence="1">
    <location>
        <begin position="1"/>
        <end position="72"/>
    </location>
</feature>
<dbReference type="Proteomes" id="UP000184286">
    <property type="component" value="Unassembled WGS sequence"/>
</dbReference>
<evidence type="ECO:0000256" key="1">
    <source>
        <dbReference type="SAM" id="MobiDB-lite"/>
    </source>
</evidence>
<organism evidence="2 3">
    <name type="scientific">Streptomyces phaeoluteigriseus</name>
    <dbReference type="NCBI Taxonomy" id="114686"/>
    <lineage>
        <taxon>Bacteria</taxon>
        <taxon>Bacillati</taxon>
        <taxon>Actinomycetota</taxon>
        <taxon>Actinomycetes</taxon>
        <taxon>Kitasatosporales</taxon>
        <taxon>Streptomycetaceae</taxon>
        <taxon>Streptomyces</taxon>
        <taxon>Streptomyces aurantiacus group</taxon>
    </lineage>
</organism>
<proteinExistence type="predicted"/>
<name>A0A1V6MZ25_9ACTN</name>
<evidence type="ECO:0000313" key="2">
    <source>
        <dbReference type="EMBL" id="OQD57700.1"/>
    </source>
</evidence>